<dbReference type="SUPFAM" id="SSF55931">
    <property type="entry name" value="Glutamine synthetase/guanido kinase"/>
    <property type="match status" value="1"/>
</dbReference>
<dbReference type="InterPro" id="IPR014746">
    <property type="entry name" value="Gln_synth/guanido_kin_cat_dom"/>
</dbReference>
<name>A0AA46PDT9_9NOCA</name>
<comment type="catalytic activity">
    <reaction evidence="4 5">
        <text>L-cysteine + L-glutamate + ATP = gamma-L-glutamyl-L-cysteine + ADP + phosphate + H(+)</text>
        <dbReference type="Rhea" id="RHEA:13285"/>
        <dbReference type="ChEBI" id="CHEBI:15378"/>
        <dbReference type="ChEBI" id="CHEBI:29985"/>
        <dbReference type="ChEBI" id="CHEBI:30616"/>
        <dbReference type="ChEBI" id="CHEBI:35235"/>
        <dbReference type="ChEBI" id="CHEBI:43474"/>
        <dbReference type="ChEBI" id="CHEBI:58173"/>
        <dbReference type="ChEBI" id="CHEBI:456216"/>
        <dbReference type="EC" id="6.3.2.2"/>
    </reaction>
</comment>
<evidence type="ECO:0000313" key="6">
    <source>
        <dbReference type="EMBL" id="UYF92049.1"/>
    </source>
</evidence>
<dbReference type="PANTHER" id="PTHR36510">
    <property type="entry name" value="GLUTAMATE--CYSTEINE LIGASE 2-RELATED"/>
    <property type="match status" value="1"/>
</dbReference>
<gene>
    <name evidence="6" type="ORF">OCS65_16175</name>
</gene>
<evidence type="ECO:0000256" key="2">
    <source>
        <dbReference type="ARBA" id="ARBA00022741"/>
    </source>
</evidence>
<dbReference type="GO" id="GO:0005524">
    <property type="term" value="F:ATP binding"/>
    <property type="evidence" value="ECO:0007669"/>
    <property type="project" value="UniProtKB-KW"/>
</dbReference>
<dbReference type="PANTHER" id="PTHR36510:SF1">
    <property type="entry name" value="GLUTAMATE--CYSTEINE LIGASE 2-RELATED"/>
    <property type="match status" value="1"/>
</dbReference>
<comment type="similarity">
    <text evidence="5">Belongs to the glutamate--cysteine ligase type 2 family. YbdK subfamily.</text>
</comment>
<evidence type="ECO:0000256" key="1">
    <source>
        <dbReference type="ARBA" id="ARBA00022598"/>
    </source>
</evidence>
<evidence type="ECO:0000256" key="5">
    <source>
        <dbReference type="HAMAP-Rule" id="MF_01609"/>
    </source>
</evidence>
<dbReference type="Gene3D" id="3.30.590.20">
    <property type="match status" value="1"/>
</dbReference>
<dbReference type="EC" id="6.3.2.2" evidence="5"/>
<proteinExistence type="inferred from homology"/>
<keyword evidence="1 5" id="KW-0436">Ligase</keyword>
<dbReference type="EMBL" id="CP106982">
    <property type="protein sequence ID" value="UYF92049.1"/>
    <property type="molecule type" value="Genomic_DNA"/>
</dbReference>
<dbReference type="AlphaFoldDB" id="A0AA46PDT9"/>
<dbReference type="GeneID" id="83621986"/>
<keyword evidence="2 5" id="KW-0547">Nucleotide-binding</keyword>
<organism evidence="6 7">
    <name type="scientific">Rhodococcus aetherivorans</name>
    <dbReference type="NCBI Taxonomy" id="191292"/>
    <lineage>
        <taxon>Bacteria</taxon>
        <taxon>Bacillati</taxon>
        <taxon>Actinomycetota</taxon>
        <taxon>Actinomycetes</taxon>
        <taxon>Mycobacteriales</taxon>
        <taxon>Nocardiaceae</taxon>
        <taxon>Rhodococcus</taxon>
    </lineage>
</organism>
<dbReference type="NCBIfam" id="NF010041">
    <property type="entry name" value="PRK13517.1-1"/>
    <property type="match status" value="1"/>
</dbReference>
<keyword evidence="3 5" id="KW-0067">ATP-binding</keyword>
<dbReference type="InterPro" id="IPR050141">
    <property type="entry name" value="GCL_type2/YbdK_subfam"/>
</dbReference>
<evidence type="ECO:0000256" key="4">
    <source>
        <dbReference type="ARBA" id="ARBA00048819"/>
    </source>
</evidence>
<dbReference type="InterPro" id="IPR006336">
    <property type="entry name" value="GCS2"/>
</dbReference>
<dbReference type="RefSeq" id="WP_072635204.1">
    <property type="nucleotide sequence ID" value="NZ_CP106982.1"/>
</dbReference>
<comment type="function">
    <text evidence="5">ATP-dependent carboxylate-amine ligase which exhibits weak glutamate--cysteine ligase activity.</text>
</comment>
<dbReference type="Proteomes" id="UP001163947">
    <property type="component" value="Chromosome"/>
</dbReference>
<dbReference type="InterPro" id="IPR011793">
    <property type="entry name" value="YbdK"/>
</dbReference>
<sequence length="391" mass="41998">MTSTLPRRAGSDRGDVPGRLLTMGVEEELLLVDADSGRPRLSNAAVVADAREAGLDLQLELSRCQVETATPVCTRIDDLRQELRVSRTVAAAAAARAGARLLAAAVPPFDTTPPGALTDAARYRRMAEHFGVVTDQVICGCHVHVGVPDRDVAVQVCNHLRPWLPALLALTANSSVTAGADTGYASWRHIQWGRWGSGGPPPFFRSARHYDDVVAMMLDAGTVLDPAMVYWDIRLSPHLPTLEIRVCDVPATIEETVTAATLVRGLVSTALTAVHRGDPAPRLEADRLKAACWRAAREGIDGYGMDPLTQRPVPAARLLGSLLEHVRPGLEEAGDFPSARASVRRILRRGNGARRQRRALAASRSTADFVAELARITVEGCEPAAPPPTAR</sequence>
<evidence type="ECO:0000313" key="7">
    <source>
        <dbReference type="Proteomes" id="UP001163947"/>
    </source>
</evidence>
<dbReference type="GO" id="GO:0042398">
    <property type="term" value="P:modified amino acid biosynthetic process"/>
    <property type="evidence" value="ECO:0007669"/>
    <property type="project" value="InterPro"/>
</dbReference>
<accession>A0AA46PDT9</accession>
<protein>
    <recommendedName>
        <fullName evidence="5">Putative glutamate--cysteine ligase 2</fullName>
        <ecNumber evidence="5">6.3.2.2</ecNumber>
    </recommendedName>
    <alternativeName>
        <fullName evidence="5">Gamma-glutamylcysteine synthetase 2</fullName>
        <shortName evidence="5">GCS 2</shortName>
        <shortName evidence="5">Gamma-GCS 2</shortName>
    </alternativeName>
</protein>
<dbReference type="GO" id="GO:0004357">
    <property type="term" value="F:glutamate-cysteine ligase activity"/>
    <property type="evidence" value="ECO:0007669"/>
    <property type="project" value="UniProtKB-EC"/>
</dbReference>
<dbReference type="Pfam" id="PF04107">
    <property type="entry name" value="GCS2"/>
    <property type="match status" value="1"/>
</dbReference>
<dbReference type="NCBIfam" id="TIGR02050">
    <property type="entry name" value="gshA_cyan_rel"/>
    <property type="match status" value="1"/>
</dbReference>
<evidence type="ECO:0000256" key="3">
    <source>
        <dbReference type="ARBA" id="ARBA00022840"/>
    </source>
</evidence>
<dbReference type="HAMAP" id="MF_01609">
    <property type="entry name" value="Glu_cys_ligase_2"/>
    <property type="match status" value="1"/>
</dbReference>
<reference evidence="6" key="1">
    <citation type="submission" date="2022-09" db="EMBL/GenBank/DDBJ databases">
        <title>The genome sequence of Rhodococcus aetherivorans N1.</title>
        <authorList>
            <person name="Jiang W."/>
        </authorList>
    </citation>
    <scope>NUCLEOTIDE SEQUENCE</scope>
    <source>
        <strain evidence="6">N1</strain>
    </source>
</reference>